<name>W8EHG0_9CAUD</name>
<gene>
    <name evidence="1" type="ORF">40AC_1</name>
</gene>
<dbReference type="Proteomes" id="UP000201360">
    <property type="component" value="Segment"/>
</dbReference>
<proteinExistence type="predicted"/>
<evidence type="ECO:0000313" key="1">
    <source>
        <dbReference type="EMBL" id="AHJ86365.1"/>
    </source>
</evidence>
<dbReference type="KEGG" id="vg:18506327"/>
<keyword evidence="2" id="KW-1185">Reference proteome</keyword>
<sequence length="52" mass="6418">MSRHRIKTQERPNRYWWECPHCGLRMGHPMKILARVARFNHVGNCEYRSYNM</sequence>
<reference evidence="1 2" key="1">
    <citation type="journal article" date="2014" name="Genome Announc.">
        <title>Complete genome sequences of nine mycobacteriophages.</title>
        <authorList>
            <person name="Franceschelli J.J."/>
            <person name="Suarez C.A."/>
            <person name="Teran L."/>
            <person name="Raya R.R."/>
            <person name="Morbidoni H.R."/>
        </authorList>
    </citation>
    <scope>NUCLEOTIDE SEQUENCE [LARGE SCALE GENOMIC DNA]</scope>
</reference>
<dbReference type="EMBL" id="KJ192196">
    <property type="protein sequence ID" value="AHJ86365.1"/>
    <property type="molecule type" value="Genomic_DNA"/>
</dbReference>
<evidence type="ECO:0000313" key="2">
    <source>
        <dbReference type="Proteomes" id="UP000201360"/>
    </source>
</evidence>
<organism evidence="1 2">
    <name type="scientific">Mycobacterium phage 40AC</name>
    <dbReference type="NCBI Taxonomy" id="1458717"/>
    <lineage>
        <taxon>Viruses</taxon>
        <taxon>Duplodnaviria</taxon>
        <taxon>Heunggongvirae</taxon>
        <taxon>Uroviricota</taxon>
        <taxon>Caudoviricetes</taxon>
        <taxon>Santafevirus</taxon>
        <taxon>Santafevirus sf40AC</taxon>
    </lineage>
</organism>
<protein>
    <submittedName>
        <fullName evidence="1">Uncharacterized protein</fullName>
    </submittedName>
</protein>
<dbReference type="RefSeq" id="YP_009009835.1">
    <property type="nucleotide sequence ID" value="NC_023607.1"/>
</dbReference>
<accession>W8EHG0</accession>